<dbReference type="AlphaFoldDB" id="A0A0D8HLB6"/>
<dbReference type="RefSeq" id="WP_052605085.1">
    <property type="nucleotide sequence ID" value="NZ_JXYS01000029.1"/>
</dbReference>
<reference evidence="3 4" key="1">
    <citation type="submission" date="2015-01" db="EMBL/GenBank/DDBJ databases">
        <title>Draft genome of the acidophilic iron oxidizer Acidithrix ferrooxidans strain Py-F3.</title>
        <authorList>
            <person name="Poehlein A."/>
            <person name="Eisen S."/>
            <person name="Schloemann M."/>
            <person name="Johnson B.D."/>
            <person name="Daniel R."/>
            <person name="Muehling M."/>
        </authorList>
    </citation>
    <scope>NUCLEOTIDE SEQUENCE [LARGE SCALE GENOMIC DNA]</scope>
    <source>
        <strain evidence="3 4">Py-F3</strain>
    </source>
</reference>
<keyword evidence="1" id="KW-0540">Nuclease</keyword>
<dbReference type="Gene3D" id="3.60.15.10">
    <property type="entry name" value="Ribonuclease Z/Hydroxyacylglutathione hydrolase-like"/>
    <property type="match status" value="1"/>
</dbReference>
<feature type="domain" description="Metallo-beta-lactamase" evidence="2">
    <location>
        <begin position="63"/>
        <end position="237"/>
    </location>
</feature>
<comment type="caution">
    <text evidence="3">The sequence shown here is derived from an EMBL/GenBank/DDBJ whole genome shotgun (WGS) entry which is preliminary data.</text>
</comment>
<dbReference type="STRING" id="1280514.AXFE_13430"/>
<evidence type="ECO:0000259" key="2">
    <source>
        <dbReference type="Pfam" id="PF12706"/>
    </source>
</evidence>
<dbReference type="InterPro" id="IPR036866">
    <property type="entry name" value="RibonucZ/Hydroxyglut_hydro"/>
</dbReference>
<dbReference type="PANTHER" id="PTHR46018:SF2">
    <property type="entry name" value="ZINC PHOSPHODIESTERASE ELAC PROTEIN 1"/>
    <property type="match status" value="1"/>
</dbReference>
<dbReference type="PANTHER" id="PTHR46018">
    <property type="entry name" value="ZINC PHOSPHODIESTERASE ELAC PROTEIN 1"/>
    <property type="match status" value="1"/>
</dbReference>
<keyword evidence="3" id="KW-0378">Hydrolase</keyword>
<protein>
    <submittedName>
        <fullName evidence="3">Ribonuclease BN</fullName>
        <ecNumber evidence="3">3.1.26.11</ecNumber>
    </submittedName>
</protein>
<dbReference type="OrthoDB" id="9800940at2"/>
<dbReference type="EC" id="3.1.26.11" evidence="3"/>
<name>A0A0D8HLB6_9ACTN</name>
<keyword evidence="4" id="KW-1185">Reference proteome</keyword>
<dbReference type="InterPro" id="IPR001279">
    <property type="entry name" value="Metallo-B-lactamas"/>
</dbReference>
<dbReference type="CDD" id="cd07715">
    <property type="entry name" value="TaR3-like_MBL-fold"/>
    <property type="match status" value="1"/>
</dbReference>
<dbReference type="SUPFAM" id="SSF56281">
    <property type="entry name" value="Metallo-hydrolase/oxidoreductase"/>
    <property type="match status" value="1"/>
</dbReference>
<organism evidence="3 4">
    <name type="scientific">Acidithrix ferrooxidans</name>
    <dbReference type="NCBI Taxonomy" id="1280514"/>
    <lineage>
        <taxon>Bacteria</taxon>
        <taxon>Bacillati</taxon>
        <taxon>Actinomycetota</taxon>
        <taxon>Acidimicrobiia</taxon>
        <taxon>Acidimicrobiales</taxon>
        <taxon>Acidimicrobiaceae</taxon>
        <taxon>Acidithrix</taxon>
    </lineage>
</organism>
<sequence>MAIKVKFYGTRGSTPKAGDDFATFGGDTSTVVLFGAGVPVILDLGTGLSNFAQELDPLSSFGAYVLLSHFHFDHIQGLGFFVPLDQPGAWLEVHGPNLEFDPLRALFTPPYFPVSPYDDFAGELRFVGHEPGSFWLEGSFARITCGVIAHSNLAFGFRIEMGSHSIAYLPDHQQPYGAQGVDKVALALADDVDLLIHDAQYSQDEFESKSTWGHSTFEFAIDFARSANVKRLAMFHHDPSHNDEYLREVQERYGFVNGSGSLKEVFVAKQGKVVEFD</sequence>
<proteinExistence type="predicted"/>
<keyword evidence="1" id="KW-0255">Endonuclease</keyword>
<dbReference type="EMBL" id="JXYS01000029">
    <property type="protein sequence ID" value="KJF17846.1"/>
    <property type="molecule type" value="Genomic_DNA"/>
</dbReference>
<evidence type="ECO:0000313" key="4">
    <source>
        <dbReference type="Proteomes" id="UP000032360"/>
    </source>
</evidence>
<dbReference type="GO" id="GO:0042781">
    <property type="term" value="F:3'-tRNA processing endoribonuclease activity"/>
    <property type="evidence" value="ECO:0007669"/>
    <property type="project" value="UniProtKB-EC"/>
</dbReference>
<evidence type="ECO:0000256" key="1">
    <source>
        <dbReference type="ARBA" id="ARBA00022759"/>
    </source>
</evidence>
<dbReference type="Proteomes" id="UP000032360">
    <property type="component" value="Unassembled WGS sequence"/>
</dbReference>
<dbReference type="Pfam" id="PF12706">
    <property type="entry name" value="Lactamase_B_2"/>
    <property type="match status" value="1"/>
</dbReference>
<accession>A0A0D8HLB6</accession>
<gene>
    <name evidence="3" type="primary">rbn1</name>
    <name evidence="3" type="ORF">AXFE_13430</name>
</gene>
<evidence type="ECO:0000313" key="3">
    <source>
        <dbReference type="EMBL" id="KJF17846.1"/>
    </source>
</evidence>